<dbReference type="EMBL" id="CARXXK010001581">
    <property type="protein sequence ID" value="CAI6376800.1"/>
    <property type="molecule type" value="Genomic_DNA"/>
</dbReference>
<evidence type="ECO:0000256" key="1">
    <source>
        <dbReference type="ARBA" id="ARBA00001968"/>
    </source>
</evidence>
<dbReference type="InterPro" id="IPR027806">
    <property type="entry name" value="HARBI1_dom"/>
</dbReference>
<keyword evidence="4" id="KW-0540">Nuclease</keyword>
<dbReference type="EMBL" id="CARXXK010000002">
    <property type="protein sequence ID" value="CAI6355520.1"/>
    <property type="molecule type" value="Genomic_DNA"/>
</dbReference>
<evidence type="ECO:0000313" key="9">
    <source>
        <dbReference type="EMBL" id="CAI6355520.1"/>
    </source>
</evidence>
<gene>
    <name evidence="9" type="ORF">MEUPH1_LOCUS11362</name>
    <name evidence="10" type="ORF">MEUPH1_LOCUS30137</name>
</gene>
<keyword evidence="5" id="KW-0479">Metal-binding</keyword>
<comment type="cofactor">
    <cofactor evidence="1">
        <name>a divalent metal cation</name>
        <dbReference type="ChEBI" id="CHEBI:60240"/>
    </cofactor>
</comment>
<dbReference type="PANTHER" id="PTHR22930">
    <property type="match status" value="1"/>
</dbReference>
<comment type="caution">
    <text evidence="9">The sequence shown here is derived from an EMBL/GenBank/DDBJ whole genome shotgun (WGS) entry which is preliminary data.</text>
</comment>
<evidence type="ECO:0000313" key="10">
    <source>
        <dbReference type="EMBL" id="CAI6376800.1"/>
    </source>
</evidence>
<evidence type="ECO:0000256" key="6">
    <source>
        <dbReference type="ARBA" id="ARBA00022801"/>
    </source>
</evidence>
<dbReference type="GO" id="GO:0016787">
    <property type="term" value="F:hydrolase activity"/>
    <property type="evidence" value="ECO:0007669"/>
    <property type="project" value="UniProtKB-KW"/>
</dbReference>
<evidence type="ECO:0000256" key="7">
    <source>
        <dbReference type="ARBA" id="ARBA00023242"/>
    </source>
</evidence>
<feature type="domain" description="DDE Tnp4" evidence="8">
    <location>
        <begin position="175"/>
        <end position="340"/>
    </location>
</feature>
<comment type="subcellular location">
    <subcellularLocation>
        <location evidence="2">Nucleus</location>
    </subcellularLocation>
</comment>
<dbReference type="GO" id="GO:0005634">
    <property type="term" value="C:nucleus"/>
    <property type="evidence" value="ECO:0007669"/>
    <property type="project" value="UniProtKB-SubCell"/>
</dbReference>
<evidence type="ECO:0000256" key="2">
    <source>
        <dbReference type="ARBA" id="ARBA00004123"/>
    </source>
</evidence>
<organism evidence="9 11">
    <name type="scientific">Macrosiphum euphorbiae</name>
    <name type="common">potato aphid</name>
    <dbReference type="NCBI Taxonomy" id="13131"/>
    <lineage>
        <taxon>Eukaryota</taxon>
        <taxon>Metazoa</taxon>
        <taxon>Ecdysozoa</taxon>
        <taxon>Arthropoda</taxon>
        <taxon>Hexapoda</taxon>
        <taxon>Insecta</taxon>
        <taxon>Pterygota</taxon>
        <taxon>Neoptera</taxon>
        <taxon>Paraneoptera</taxon>
        <taxon>Hemiptera</taxon>
        <taxon>Sternorrhyncha</taxon>
        <taxon>Aphidomorpha</taxon>
        <taxon>Aphidoidea</taxon>
        <taxon>Aphididae</taxon>
        <taxon>Macrosiphini</taxon>
        <taxon>Macrosiphum</taxon>
    </lineage>
</organism>
<dbReference type="Proteomes" id="UP001160148">
    <property type="component" value="Unassembled WGS sequence"/>
</dbReference>
<comment type="similarity">
    <text evidence="3">Belongs to the HARBI1 family.</text>
</comment>
<dbReference type="InterPro" id="IPR045249">
    <property type="entry name" value="HARBI1-like"/>
</dbReference>
<keyword evidence="6" id="KW-0378">Hydrolase</keyword>
<keyword evidence="11" id="KW-1185">Reference proteome</keyword>
<evidence type="ECO:0000256" key="3">
    <source>
        <dbReference type="ARBA" id="ARBA00006958"/>
    </source>
</evidence>
<evidence type="ECO:0000256" key="4">
    <source>
        <dbReference type="ARBA" id="ARBA00022722"/>
    </source>
</evidence>
<reference evidence="9 11" key="1">
    <citation type="submission" date="2023-01" db="EMBL/GenBank/DDBJ databases">
        <authorList>
            <person name="Whitehead M."/>
        </authorList>
    </citation>
    <scope>NUCLEOTIDE SEQUENCE [LARGE SCALE GENOMIC DNA]</scope>
</reference>
<accession>A0AAV0WHV5</accession>
<name>A0AAV0WHV5_9HEMI</name>
<dbReference type="PANTHER" id="PTHR22930:SF269">
    <property type="entry name" value="NUCLEASE HARBI1-LIKE PROTEIN"/>
    <property type="match status" value="1"/>
</dbReference>
<keyword evidence="7" id="KW-0539">Nucleus</keyword>
<sequence>MANLSNEELLMIAVLLDEEEEELKIKRRTRNVWVHPAWQKRTFEGEFVTLYKELVDDESKFYQYFRMTMYSFNKLLNTIESEIQRQDTRFRKCISPRHRLAVTLRYLATGDSLKTISFSYRLGHSTVYTIVIDTCRAIIKKLMSEVMPVPTENKWREIAEDFWAHWNFPNCIGALDGKHIVIQAPPNSGSLYFNYKKTFSIVLLALVDAHYNFIAIDVGAYGKNSDGGILINSKLGKMLETNNMNVPSSSTLPGTSYTAPFVILGDEAFPLKSYLLRPYPGKQLDCEKKRIYNYRHCRTRRVVENAFGILTQKFRIFNRRIQANPENADLIVLASCVLHNFIKIYDCKSSYSRNVTEGTPLNETTLNTIQFQGGNASQEAFHVRELFTDFFNSPSGTVSWQNEYI</sequence>
<dbReference type="GO" id="GO:0046872">
    <property type="term" value="F:metal ion binding"/>
    <property type="evidence" value="ECO:0007669"/>
    <property type="project" value="UniProtKB-KW"/>
</dbReference>
<dbReference type="GO" id="GO:0004518">
    <property type="term" value="F:nuclease activity"/>
    <property type="evidence" value="ECO:0007669"/>
    <property type="project" value="UniProtKB-KW"/>
</dbReference>
<proteinExistence type="inferred from homology"/>
<evidence type="ECO:0000256" key="5">
    <source>
        <dbReference type="ARBA" id="ARBA00022723"/>
    </source>
</evidence>
<protein>
    <recommendedName>
        <fullName evidence="8">DDE Tnp4 domain-containing protein</fullName>
    </recommendedName>
</protein>
<evidence type="ECO:0000259" key="8">
    <source>
        <dbReference type="Pfam" id="PF13359"/>
    </source>
</evidence>
<dbReference type="AlphaFoldDB" id="A0AAV0WHV5"/>
<dbReference type="Pfam" id="PF13359">
    <property type="entry name" value="DDE_Tnp_4"/>
    <property type="match status" value="1"/>
</dbReference>
<evidence type="ECO:0000313" key="11">
    <source>
        <dbReference type="Proteomes" id="UP001160148"/>
    </source>
</evidence>